<keyword evidence="2" id="KW-0812">Transmembrane</keyword>
<feature type="domain" description="AMOP" evidence="7">
    <location>
        <begin position="124"/>
        <end position="286"/>
    </location>
</feature>
<keyword evidence="3" id="KW-1133">Transmembrane helix</keyword>
<dbReference type="InterPro" id="IPR001212">
    <property type="entry name" value="Somatomedin_B_dom"/>
</dbReference>
<evidence type="ECO:0000256" key="1">
    <source>
        <dbReference type="ARBA" id="ARBA00004370"/>
    </source>
</evidence>
<feature type="domain" description="SMB" evidence="9">
    <location>
        <begin position="24"/>
        <end position="65"/>
    </location>
</feature>
<dbReference type="Gene3D" id="2.10.70.10">
    <property type="entry name" value="Complement Module, domain 1"/>
    <property type="match status" value="1"/>
</dbReference>
<dbReference type="InterPro" id="IPR000436">
    <property type="entry name" value="Sushi_SCR_CCP_dom"/>
</dbReference>
<evidence type="ECO:0000256" key="5">
    <source>
        <dbReference type="ARBA" id="ARBA00023157"/>
    </source>
</evidence>
<dbReference type="PANTHER" id="PTHR13802:SF63">
    <property type="entry name" value="SUSHI DOMAIN-CONTAINING PROTEIN 2"/>
    <property type="match status" value="1"/>
</dbReference>
<evidence type="ECO:0000313" key="10">
    <source>
        <dbReference type="Ensembl" id="ENSPNYP00000009888.1"/>
    </source>
</evidence>
<dbReference type="CDD" id="cd00033">
    <property type="entry name" value="CCP"/>
    <property type="match status" value="1"/>
</dbReference>
<accession>A0A3B4FJ75</accession>
<dbReference type="AlphaFoldDB" id="A0A3B4FJ75"/>
<dbReference type="InterPro" id="IPR001846">
    <property type="entry name" value="VWF_type-D"/>
</dbReference>
<organism evidence="10">
    <name type="scientific">Pundamilia nyererei</name>
    <dbReference type="NCBI Taxonomy" id="303518"/>
    <lineage>
        <taxon>Eukaryota</taxon>
        <taxon>Metazoa</taxon>
        <taxon>Chordata</taxon>
        <taxon>Craniata</taxon>
        <taxon>Vertebrata</taxon>
        <taxon>Euteleostomi</taxon>
        <taxon>Actinopterygii</taxon>
        <taxon>Neopterygii</taxon>
        <taxon>Teleostei</taxon>
        <taxon>Neoteleostei</taxon>
        <taxon>Acanthomorphata</taxon>
        <taxon>Ovalentaria</taxon>
        <taxon>Cichlomorphae</taxon>
        <taxon>Cichliformes</taxon>
        <taxon>Cichlidae</taxon>
        <taxon>African cichlids</taxon>
        <taxon>Pseudocrenilabrinae</taxon>
        <taxon>Haplochromini</taxon>
        <taxon>Pundamilia</taxon>
    </lineage>
</organism>
<feature type="disulfide bond" evidence="6">
    <location>
        <begin position="489"/>
        <end position="516"/>
    </location>
</feature>
<keyword evidence="5 6" id="KW-1015">Disulfide bond</keyword>
<dbReference type="Pfam" id="PF00084">
    <property type="entry name" value="Sushi"/>
    <property type="match status" value="1"/>
</dbReference>
<keyword evidence="6" id="KW-0768">Sushi</keyword>
<protein>
    <submittedName>
        <fullName evidence="10">Sushi domain containing 2</fullName>
    </submittedName>
</protein>
<reference evidence="10" key="1">
    <citation type="submission" date="2023-09" db="UniProtKB">
        <authorList>
            <consortium name="Ensembl"/>
        </authorList>
    </citation>
    <scope>IDENTIFICATION</scope>
</reference>
<dbReference type="Pfam" id="PF23263">
    <property type="entry name" value="C8-3_MUC4"/>
    <property type="match status" value="1"/>
</dbReference>
<dbReference type="GeneTree" id="ENSGT00730000110943"/>
<dbReference type="InterPro" id="IPR005533">
    <property type="entry name" value="AMOP_dom"/>
</dbReference>
<dbReference type="SMART" id="SM00032">
    <property type="entry name" value="CCP"/>
    <property type="match status" value="1"/>
</dbReference>
<dbReference type="InterPro" id="IPR051495">
    <property type="entry name" value="Epithelial_Barrier/Signaling"/>
</dbReference>
<evidence type="ECO:0000259" key="7">
    <source>
        <dbReference type="PROSITE" id="PS50856"/>
    </source>
</evidence>
<evidence type="ECO:0000256" key="4">
    <source>
        <dbReference type="ARBA" id="ARBA00023136"/>
    </source>
</evidence>
<dbReference type="STRING" id="303518.ENSPNYP00000009888"/>
<dbReference type="SMART" id="SM00723">
    <property type="entry name" value="AMOP"/>
    <property type="match status" value="1"/>
</dbReference>
<evidence type="ECO:0000256" key="6">
    <source>
        <dbReference type="PROSITE-ProRule" id="PRU00302"/>
    </source>
</evidence>
<gene>
    <name evidence="10" type="primary">SUSD2</name>
</gene>
<evidence type="ECO:0000259" key="8">
    <source>
        <dbReference type="PROSITE" id="PS50923"/>
    </source>
</evidence>
<dbReference type="PROSITE" id="PS50856">
    <property type="entry name" value="AMOP"/>
    <property type="match status" value="1"/>
</dbReference>
<feature type="domain" description="Sushi" evidence="8">
    <location>
        <begin position="461"/>
        <end position="518"/>
    </location>
</feature>
<dbReference type="InterPro" id="IPR056619">
    <property type="entry name" value="C8-3_MUC4"/>
</dbReference>
<evidence type="ECO:0000256" key="2">
    <source>
        <dbReference type="ARBA" id="ARBA00022692"/>
    </source>
</evidence>
<name>A0A3B4FJ75_9CICH</name>
<dbReference type="PROSITE" id="PS50958">
    <property type="entry name" value="SMB_2"/>
    <property type="match status" value="1"/>
</dbReference>
<sequence length="583" mass="65244">RLLYMRAQACSCSTAVKHHSSSVFLQCCHHLGRCGDVLEKCSCHATCMSLMSCCADYNQSCFQVMPHSSSMLGGKFLLLINCVLFFCRFKGEILRDGFIDIEGRAYCISPLLYETGWIPFDVSTDGIKFDRSAQYFSVHPSKADPAYKVTLVNAMQWQYYGTPNVAGRLEFTWNSSLISAEKVNIELWGYRDVCTYHPGCVHCVRAIHASPIHGSGQQCCYDSTGALVLTGDSVGGSTPDRAHDWGSPPYIKPPRVPGYSHWLYDVMSFYYCCLWSDHCHIYLKRRPSSGCQNYRPPRAGVVLGDPHFITFDGLRYTFNGKGEYYLVSSPAKGLSVQARTEQVKLKNGESTFEVNEFFPSHYIRAMGNISKNSSLFTYDSEHLLDMYNIPPSHDPTFVPAFSLPESLDDPLVADMLTMCYGEGSQFCKYDTLTTRDLTVGNATLKAYQKHQALLYALKPVVSCGWLPTPRNGWKNGTDYLEGSTLSFACNKGYIMYGSAERTCLGDGTWAGDQPFCITVIICIAVKLRFDEMVHLRSDEAENRKRLTSDPPLLSSFRGLTPALHPFLVLTTNTDFLLIVIGDK</sequence>
<dbReference type="Pfam" id="PF00094">
    <property type="entry name" value="VWD"/>
    <property type="match status" value="1"/>
</dbReference>
<dbReference type="Ensembl" id="ENSPNYT00000010126.1">
    <property type="protein sequence ID" value="ENSPNYP00000009888.1"/>
    <property type="gene ID" value="ENSPNYG00000007445.1"/>
</dbReference>
<comment type="caution">
    <text evidence="6">Lacks conserved residue(s) required for the propagation of feature annotation.</text>
</comment>
<dbReference type="PANTHER" id="PTHR13802">
    <property type="entry name" value="MUCIN 4-RELATED"/>
    <property type="match status" value="1"/>
</dbReference>
<dbReference type="GO" id="GO:0016020">
    <property type="term" value="C:membrane"/>
    <property type="evidence" value="ECO:0007669"/>
    <property type="project" value="UniProtKB-SubCell"/>
</dbReference>
<dbReference type="SUPFAM" id="SSF57535">
    <property type="entry name" value="Complement control module/SCR domain"/>
    <property type="match status" value="1"/>
</dbReference>
<comment type="subcellular location">
    <subcellularLocation>
        <location evidence="1">Membrane</location>
    </subcellularLocation>
</comment>
<proteinExistence type="predicted"/>
<keyword evidence="4" id="KW-0472">Membrane</keyword>
<dbReference type="PROSITE" id="PS50923">
    <property type="entry name" value="SUSHI"/>
    <property type="match status" value="1"/>
</dbReference>
<dbReference type="PROSITE" id="PS00524">
    <property type="entry name" value="SMB_1"/>
    <property type="match status" value="1"/>
</dbReference>
<evidence type="ECO:0000259" key="9">
    <source>
        <dbReference type="PROSITE" id="PS50958"/>
    </source>
</evidence>
<evidence type="ECO:0000256" key="3">
    <source>
        <dbReference type="ARBA" id="ARBA00022989"/>
    </source>
</evidence>
<dbReference type="InterPro" id="IPR035976">
    <property type="entry name" value="Sushi/SCR/CCP_sf"/>
</dbReference>
<dbReference type="Pfam" id="PF03782">
    <property type="entry name" value="AMOP"/>
    <property type="match status" value="1"/>
</dbReference>